<reference evidence="2 3" key="1">
    <citation type="journal article" date="2013" name="Environ. Microbiol.">
        <title>Complete genome, catabolic sub-proteomes and key-metabolites of Desulfobacula toluolica Tol2, a marine, aromatic compound-degrading, sulfate-reducing bacterium.</title>
        <authorList>
            <person name="Wohlbrand L."/>
            <person name="Jacob J.H."/>
            <person name="Kube M."/>
            <person name="Mussmann M."/>
            <person name="Jarling R."/>
            <person name="Beck A."/>
            <person name="Amann R."/>
            <person name="Wilkes H."/>
            <person name="Reinhardt R."/>
            <person name="Rabus R."/>
        </authorList>
    </citation>
    <scope>NUCLEOTIDE SEQUENCE [LARGE SCALE GENOMIC DNA]</scope>
    <source>
        <strain evidence="3">DSM 7467 / Tol2</strain>
    </source>
</reference>
<gene>
    <name evidence="2" type="ordered locus">TOL2_C40190</name>
</gene>
<feature type="transmembrane region" description="Helical" evidence="1">
    <location>
        <begin position="176"/>
        <end position="199"/>
    </location>
</feature>
<feature type="transmembrane region" description="Helical" evidence="1">
    <location>
        <begin position="85"/>
        <end position="106"/>
    </location>
</feature>
<feature type="transmembrane region" description="Helical" evidence="1">
    <location>
        <begin position="20"/>
        <end position="50"/>
    </location>
</feature>
<sequence>MTYAYVKKVEFSQSNVLDGFSMVGLAVSLLFASPFLMLGGAAIMWVVGLFSQDFASALWCIEYISVFTGIGGSILGFAFSFLISLFCLLSLSVILLLPMLIIGRLIWTMFNRNSFSFWSGNYPVPWWIFLILVSLGCISLLLWGSGQAEDIFKWSVTVGIYLYPWLKLGVHWMLRVLVYGLPLVFVVVIGWVAIAKVILKLKLTMKKLIDKYILKGLIKNRDSVDFDKKIE</sequence>
<keyword evidence="1" id="KW-0812">Transmembrane</keyword>
<dbReference type="KEGG" id="dto:TOL2_C40190"/>
<organism evidence="2 3">
    <name type="scientific">Desulfobacula toluolica (strain DSM 7467 / Tol2)</name>
    <dbReference type="NCBI Taxonomy" id="651182"/>
    <lineage>
        <taxon>Bacteria</taxon>
        <taxon>Pseudomonadati</taxon>
        <taxon>Thermodesulfobacteriota</taxon>
        <taxon>Desulfobacteria</taxon>
        <taxon>Desulfobacterales</taxon>
        <taxon>Desulfobacteraceae</taxon>
        <taxon>Desulfobacula</taxon>
    </lineage>
</organism>
<dbReference type="EMBL" id="FO203503">
    <property type="protein sequence ID" value="CCK82174.1"/>
    <property type="molecule type" value="Genomic_DNA"/>
</dbReference>
<keyword evidence="1" id="KW-1133">Transmembrane helix</keyword>
<evidence type="ECO:0000256" key="1">
    <source>
        <dbReference type="SAM" id="Phobius"/>
    </source>
</evidence>
<accession>K0NCG4</accession>
<protein>
    <submittedName>
        <fullName evidence="2">Uncharacterized protein</fullName>
    </submittedName>
</protein>
<keyword evidence="1" id="KW-0472">Membrane</keyword>
<proteinExistence type="predicted"/>
<feature type="transmembrane region" description="Helical" evidence="1">
    <location>
        <begin position="126"/>
        <end position="144"/>
    </location>
</feature>
<keyword evidence="3" id="KW-1185">Reference proteome</keyword>
<evidence type="ECO:0000313" key="2">
    <source>
        <dbReference type="EMBL" id="CCK82174.1"/>
    </source>
</evidence>
<dbReference type="Proteomes" id="UP000007347">
    <property type="component" value="Chromosome"/>
</dbReference>
<name>K0NCG4_DESTT</name>
<dbReference type="RefSeq" id="WP_014959354.1">
    <property type="nucleotide sequence ID" value="NC_018645.1"/>
</dbReference>
<evidence type="ECO:0000313" key="3">
    <source>
        <dbReference type="Proteomes" id="UP000007347"/>
    </source>
</evidence>
<dbReference type="AlphaFoldDB" id="K0NCG4"/>
<feature type="transmembrane region" description="Helical" evidence="1">
    <location>
        <begin position="151"/>
        <end position="170"/>
    </location>
</feature>
<feature type="transmembrane region" description="Helical" evidence="1">
    <location>
        <begin position="56"/>
        <end position="78"/>
    </location>
</feature>
<dbReference type="HOGENOM" id="CLU_1198244_0_0_7"/>